<dbReference type="GO" id="GO:0005886">
    <property type="term" value="C:plasma membrane"/>
    <property type="evidence" value="ECO:0007669"/>
    <property type="project" value="UniProtKB-SubCell"/>
</dbReference>
<dbReference type="GO" id="GO:0050796">
    <property type="term" value="P:regulation of insulin secretion"/>
    <property type="evidence" value="ECO:0007669"/>
    <property type="project" value="TreeGrafter"/>
</dbReference>
<evidence type="ECO:0000256" key="12">
    <source>
        <dbReference type="SAM" id="MobiDB-lite"/>
    </source>
</evidence>
<dbReference type="PRINTS" id="PR00237">
    <property type="entry name" value="GPCRRHODOPSN"/>
</dbReference>
<evidence type="ECO:0000256" key="6">
    <source>
        <dbReference type="ARBA" id="ARBA00023136"/>
    </source>
</evidence>
<evidence type="ECO:0000256" key="13">
    <source>
        <dbReference type="SAM" id="Phobius"/>
    </source>
</evidence>
<feature type="transmembrane region" description="Helical" evidence="13">
    <location>
        <begin position="339"/>
        <end position="366"/>
    </location>
</feature>
<protein>
    <submittedName>
        <fullName evidence="15">Somatostatin receptor 5</fullName>
    </submittedName>
</protein>
<dbReference type="AlphaFoldDB" id="A0A8C2HVH8"/>
<evidence type="ECO:0000259" key="14">
    <source>
        <dbReference type="PROSITE" id="PS50262"/>
    </source>
</evidence>
<dbReference type="PROSITE" id="PS00237">
    <property type="entry name" value="G_PROTEIN_RECEP_F1_1"/>
    <property type="match status" value="1"/>
</dbReference>
<keyword evidence="6 13" id="KW-0472">Membrane</keyword>
<reference evidence="15" key="1">
    <citation type="submission" date="2025-08" db="UniProtKB">
        <authorList>
            <consortium name="Ensembl"/>
        </authorList>
    </citation>
    <scope>IDENTIFICATION</scope>
</reference>
<evidence type="ECO:0000313" key="15">
    <source>
        <dbReference type="Ensembl" id="ENSCCRP00020070448.1"/>
    </source>
</evidence>
<dbReference type="InterPro" id="IPR000276">
    <property type="entry name" value="GPCR_Rhodpsn"/>
</dbReference>
<dbReference type="Pfam" id="PF00001">
    <property type="entry name" value="7tm_1"/>
    <property type="match status" value="1"/>
</dbReference>
<evidence type="ECO:0000256" key="11">
    <source>
        <dbReference type="RuleBase" id="RU000688"/>
    </source>
</evidence>
<evidence type="ECO:0000256" key="1">
    <source>
        <dbReference type="ARBA" id="ARBA00004651"/>
    </source>
</evidence>
<feature type="domain" description="G-protein coupled receptors family 1 profile" evidence="14">
    <location>
        <begin position="148"/>
        <end position="397"/>
    </location>
</feature>
<dbReference type="PROSITE" id="PS50262">
    <property type="entry name" value="G_PROTEIN_RECEP_F1_2"/>
    <property type="match status" value="1"/>
</dbReference>
<dbReference type="SMART" id="SM01381">
    <property type="entry name" value="7TM_GPCR_Srsx"/>
    <property type="match status" value="1"/>
</dbReference>
<dbReference type="PANTHER" id="PTHR24229:SF20">
    <property type="entry name" value="SOMATOSTATIN RECEPTOR TYPE 5"/>
    <property type="match status" value="1"/>
</dbReference>
<keyword evidence="10 11" id="KW-0807">Transducer</keyword>
<keyword evidence="5 11" id="KW-0297">G-protein coupled receptor</keyword>
<dbReference type="GO" id="GO:0042923">
    <property type="term" value="F:neuropeptide binding"/>
    <property type="evidence" value="ECO:0007669"/>
    <property type="project" value="TreeGrafter"/>
</dbReference>
<evidence type="ECO:0000256" key="3">
    <source>
        <dbReference type="ARBA" id="ARBA00022692"/>
    </source>
</evidence>
<evidence type="ECO:0000256" key="8">
    <source>
        <dbReference type="ARBA" id="ARBA00023170"/>
    </source>
</evidence>
<dbReference type="PRINTS" id="PR00589">
    <property type="entry name" value="SOMATOSTTN3R"/>
</dbReference>
<keyword evidence="4 13" id="KW-1133">Transmembrane helix</keyword>
<keyword evidence="9" id="KW-0325">Glycoprotein</keyword>
<name>A0A8C2HVH8_CYPCA</name>
<dbReference type="GO" id="GO:0043005">
    <property type="term" value="C:neuron projection"/>
    <property type="evidence" value="ECO:0007669"/>
    <property type="project" value="TreeGrafter"/>
</dbReference>
<feature type="transmembrane region" description="Helical" evidence="13">
    <location>
        <begin position="169"/>
        <end position="193"/>
    </location>
</feature>
<feature type="region of interest" description="Disordered" evidence="12">
    <location>
        <begin position="461"/>
        <end position="481"/>
    </location>
</feature>
<feature type="compositionally biased region" description="Basic and acidic residues" evidence="12">
    <location>
        <begin position="462"/>
        <end position="471"/>
    </location>
</feature>
<dbReference type="GO" id="GO:0071385">
    <property type="term" value="P:cellular response to glucocorticoid stimulus"/>
    <property type="evidence" value="ECO:0007669"/>
    <property type="project" value="TreeGrafter"/>
</dbReference>
<feature type="transmembrane region" description="Helical" evidence="13">
    <location>
        <begin position="133"/>
        <end position="157"/>
    </location>
</feature>
<evidence type="ECO:0000256" key="9">
    <source>
        <dbReference type="ARBA" id="ARBA00023180"/>
    </source>
</evidence>
<dbReference type="InterPro" id="IPR001856">
    <property type="entry name" value="Somatstn_rcpt_3"/>
</dbReference>
<proteinExistence type="inferred from homology"/>
<dbReference type="Proteomes" id="UP000694701">
    <property type="component" value="Unplaced"/>
</dbReference>
<dbReference type="Gene3D" id="1.20.1070.10">
    <property type="entry name" value="Rhodopsin 7-helix transmembrane proteins"/>
    <property type="match status" value="1"/>
</dbReference>
<comment type="subcellular location">
    <subcellularLocation>
        <location evidence="1">Cell membrane</location>
        <topology evidence="1">Multi-pass membrane protein</topology>
    </subcellularLocation>
</comment>
<evidence type="ECO:0000313" key="16">
    <source>
        <dbReference type="Proteomes" id="UP000694701"/>
    </source>
</evidence>
<dbReference type="Ensembl" id="ENSCCRT00020077400.1">
    <property type="protein sequence ID" value="ENSCCRP00020070448.1"/>
    <property type="gene ID" value="ENSCCRG00020032947.1"/>
</dbReference>
<keyword evidence="2" id="KW-1003">Cell membrane</keyword>
<dbReference type="FunFam" id="1.20.1070.10:FF:000039">
    <property type="entry name" value="somatostatin receptor type 2"/>
    <property type="match status" value="1"/>
</dbReference>
<evidence type="ECO:0000256" key="7">
    <source>
        <dbReference type="ARBA" id="ARBA00023157"/>
    </source>
</evidence>
<sequence>MSSVQRADPCMTIRRGQKNRSSFVPVTYEVLCSGLVTRRRPDKPIKQCALGAAPLHLNRPEDSAVPRRTTLQPFGDSKISSSLPNRCLYLNMATQGSMCNTSISDYANQSNEFSNISLQPNGSSMAEEDSTKILAVIYIVVFVVGLTGNSLAIFVVLRYTKMKTVTNMYILNLAVADELYILGLPFLTTHNVLAYWPFGNFLCRILMWADSISQFTSTFCLTVMSIDRYMAVVHPIRSTRWRRPSVAKVINSMVWALSCLLTLPVIIYCDVQPELNTCNLSWPEPRDVWSTAFILYTAILGFFCPLLVICLCYLLIVIKVKSTSARAGLSKRSKSEKKVTRMVVIIVVVFVLCWLPFFILNILNLISTLPENSLITGIYFLTVILTYVNSCANPLLYSFLSDNFKRSFQQVLCIHRVNGVSNGHPGRERLSRNQQNEALFPPRSFDFKEHVQSYQSIGLKAEACDKSENHRPGPQPSSQSI</sequence>
<dbReference type="GO" id="GO:0004994">
    <property type="term" value="F:somatostatin receptor activity"/>
    <property type="evidence" value="ECO:0007669"/>
    <property type="project" value="InterPro"/>
</dbReference>
<accession>A0A8C2HVH8</accession>
<dbReference type="CDD" id="cd15974">
    <property type="entry name" value="7tmA_SSTR5"/>
    <property type="match status" value="1"/>
</dbReference>
<evidence type="ECO:0000256" key="5">
    <source>
        <dbReference type="ARBA" id="ARBA00023040"/>
    </source>
</evidence>
<dbReference type="InterPro" id="IPR000586">
    <property type="entry name" value="Somatstn_rcpt"/>
</dbReference>
<dbReference type="InterPro" id="IPR017452">
    <property type="entry name" value="GPCR_Rhodpsn_7TM"/>
</dbReference>
<evidence type="ECO:0000256" key="10">
    <source>
        <dbReference type="ARBA" id="ARBA00023224"/>
    </source>
</evidence>
<keyword evidence="8 11" id="KW-0675">Receptor</keyword>
<feature type="transmembrane region" description="Helical" evidence="13">
    <location>
        <begin position="288"/>
        <end position="318"/>
    </location>
</feature>
<dbReference type="PANTHER" id="PTHR24229">
    <property type="entry name" value="NEUROPEPTIDES RECEPTOR"/>
    <property type="match status" value="1"/>
</dbReference>
<keyword evidence="7" id="KW-1015">Disulfide bond</keyword>
<feature type="transmembrane region" description="Helical" evidence="13">
    <location>
        <begin position="246"/>
        <end position="268"/>
    </location>
</feature>
<feature type="transmembrane region" description="Helical" evidence="13">
    <location>
        <begin position="205"/>
        <end position="226"/>
    </location>
</feature>
<dbReference type="SUPFAM" id="SSF81321">
    <property type="entry name" value="Family A G protein-coupled receptor-like"/>
    <property type="match status" value="1"/>
</dbReference>
<feature type="transmembrane region" description="Helical" evidence="13">
    <location>
        <begin position="378"/>
        <end position="400"/>
    </location>
</feature>
<dbReference type="PRINTS" id="PR00246">
    <property type="entry name" value="SOMATOSTATNR"/>
</dbReference>
<evidence type="ECO:0000256" key="4">
    <source>
        <dbReference type="ARBA" id="ARBA00022989"/>
    </source>
</evidence>
<evidence type="ECO:0000256" key="2">
    <source>
        <dbReference type="ARBA" id="ARBA00022475"/>
    </source>
</evidence>
<organism evidence="15 16">
    <name type="scientific">Cyprinus carpio</name>
    <name type="common">Common carp</name>
    <dbReference type="NCBI Taxonomy" id="7962"/>
    <lineage>
        <taxon>Eukaryota</taxon>
        <taxon>Metazoa</taxon>
        <taxon>Chordata</taxon>
        <taxon>Craniata</taxon>
        <taxon>Vertebrata</taxon>
        <taxon>Euteleostomi</taxon>
        <taxon>Actinopterygii</taxon>
        <taxon>Neopterygii</taxon>
        <taxon>Teleostei</taxon>
        <taxon>Ostariophysi</taxon>
        <taxon>Cypriniformes</taxon>
        <taxon>Cyprinidae</taxon>
        <taxon>Cyprininae</taxon>
        <taxon>Cyprinus</taxon>
    </lineage>
</organism>
<keyword evidence="3 11" id="KW-0812">Transmembrane</keyword>
<comment type="similarity">
    <text evidence="11">Belongs to the G-protein coupled receptor 1 family.</text>
</comment>